<dbReference type="RefSeq" id="WP_285880139.1">
    <property type="nucleotide sequence ID" value="NZ_JARFYN010000017.1"/>
</dbReference>
<accession>A0ABT7KI25</accession>
<evidence type="ECO:0000313" key="3">
    <source>
        <dbReference type="Proteomes" id="UP001172630"/>
    </source>
</evidence>
<keyword evidence="1" id="KW-0472">Membrane</keyword>
<gene>
    <name evidence="2" type="ORF">PY650_15060</name>
</gene>
<keyword evidence="1" id="KW-0812">Transmembrane</keyword>
<organism evidence="2 3">
    <name type="scientific">Rhizobium calliandrae</name>
    <dbReference type="NCBI Taxonomy" id="1312182"/>
    <lineage>
        <taxon>Bacteria</taxon>
        <taxon>Pseudomonadati</taxon>
        <taxon>Pseudomonadota</taxon>
        <taxon>Alphaproteobacteria</taxon>
        <taxon>Hyphomicrobiales</taxon>
        <taxon>Rhizobiaceae</taxon>
        <taxon>Rhizobium/Agrobacterium group</taxon>
        <taxon>Rhizobium</taxon>
    </lineage>
</organism>
<dbReference type="EMBL" id="JARFYN010000017">
    <property type="protein sequence ID" value="MDL2406958.1"/>
    <property type="molecule type" value="Genomic_DNA"/>
</dbReference>
<evidence type="ECO:0000313" key="2">
    <source>
        <dbReference type="EMBL" id="MDL2406958.1"/>
    </source>
</evidence>
<reference evidence="2" key="1">
    <citation type="submission" date="2023-06" db="EMBL/GenBank/DDBJ databases">
        <title>Phylogenetic Diversity of Rhizobium strains.</title>
        <authorList>
            <person name="Moura F.T."/>
            <person name="Helene L.C.F."/>
            <person name="Hungria M."/>
        </authorList>
    </citation>
    <scope>NUCLEOTIDE SEQUENCE</scope>
    <source>
        <strain evidence="2">CCGE524</strain>
    </source>
</reference>
<feature type="transmembrane region" description="Helical" evidence="1">
    <location>
        <begin position="211"/>
        <end position="231"/>
    </location>
</feature>
<dbReference type="Proteomes" id="UP001172630">
    <property type="component" value="Unassembled WGS sequence"/>
</dbReference>
<keyword evidence="3" id="KW-1185">Reference proteome</keyword>
<proteinExistence type="predicted"/>
<feature type="transmembrane region" description="Helical" evidence="1">
    <location>
        <begin position="243"/>
        <end position="263"/>
    </location>
</feature>
<feature type="transmembrane region" description="Helical" evidence="1">
    <location>
        <begin position="269"/>
        <end position="291"/>
    </location>
</feature>
<comment type="caution">
    <text evidence="2">The sequence shown here is derived from an EMBL/GenBank/DDBJ whole genome shotgun (WGS) entry which is preliminary data.</text>
</comment>
<evidence type="ECO:0000256" key="1">
    <source>
        <dbReference type="SAM" id="Phobius"/>
    </source>
</evidence>
<protein>
    <submittedName>
        <fullName evidence="2">Uncharacterized protein</fullName>
    </submittedName>
</protein>
<sequence length="312" mass="32948">MDPIAKELGTEPSQSGRLEIVVPEETLVAGQDNAINFIIRNPFSVPISVTEVAGPSSQTVTAVVKDRTRNGAAAVKAASGFLEGMSGVLASISLPLAGIKIETQRQSNREVNVIAQPNSKVKFDEDVGPYTTLNITAEEGSNVEIGKQLTEPKNLVDTVIIPPGSERIFTVFVRTTHWLLFTPRRFPVNIQLGFELDGRFRSQVVAATFSINPPLGSILLGSIFGGSLGALARSLQTPADIGLISLVQGAAAVVMSIIASITLSRKTGAQSFITVEDFFGAFAIGALIGYGGSEYFRRAIMPGSTEHSGSGS</sequence>
<name>A0ABT7KI25_9HYPH</name>
<keyword evidence="1" id="KW-1133">Transmembrane helix</keyword>